<dbReference type="InterPro" id="IPR032388">
    <property type="entry name" value="FlgT_C"/>
</dbReference>
<dbReference type="RefSeq" id="WP_316028102.1">
    <property type="nucleotide sequence ID" value="NZ_JAWDIO010000002.1"/>
</dbReference>
<accession>A0ABU3T0G4</accession>
<gene>
    <name evidence="2" type="ORF">RS130_19355</name>
</gene>
<reference evidence="2 3" key="1">
    <citation type="submission" date="2023-10" db="EMBL/GenBank/DDBJ databases">
        <title>Glaciecola aquimarina strain GGW-M5 nov., isolated from a coastal seawater.</title>
        <authorList>
            <person name="Bayburt H."/>
            <person name="Kim J.M."/>
            <person name="Choi B.J."/>
            <person name="Jeon C.O."/>
        </authorList>
    </citation>
    <scope>NUCLEOTIDE SEQUENCE [LARGE SCALE GENOMIC DNA]</scope>
    <source>
        <strain evidence="2 3">KCTC 32108</strain>
    </source>
</reference>
<dbReference type="Pfam" id="PF16538">
    <property type="entry name" value="FlgT_C"/>
    <property type="match status" value="1"/>
</dbReference>
<dbReference type="EMBL" id="JAWDIO010000002">
    <property type="protein sequence ID" value="MDU0355750.1"/>
    <property type="molecule type" value="Genomic_DNA"/>
</dbReference>
<feature type="domain" description="Flagellar assembly protein T C-terminal" evidence="1">
    <location>
        <begin position="4"/>
        <end position="44"/>
    </location>
</feature>
<protein>
    <submittedName>
        <fullName evidence="2">FlgT C-terminal domain-containing protein</fullName>
    </submittedName>
</protein>
<name>A0ABU3T0G4_9ALTE</name>
<proteinExistence type="predicted"/>
<comment type="caution">
    <text evidence="2">The sequence shown here is derived from an EMBL/GenBank/DDBJ whole genome shotgun (WGS) entry which is preliminary data.</text>
</comment>
<evidence type="ECO:0000259" key="1">
    <source>
        <dbReference type="Pfam" id="PF16538"/>
    </source>
</evidence>
<sequence>MATKHYQLHPEKVRVTQVFAQTSVVVSDKGVPLANIQPNDFVARR</sequence>
<dbReference type="Proteomes" id="UP001247805">
    <property type="component" value="Unassembled WGS sequence"/>
</dbReference>
<evidence type="ECO:0000313" key="2">
    <source>
        <dbReference type="EMBL" id="MDU0355750.1"/>
    </source>
</evidence>
<dbReference type="InterPro" id="IPR038165">
    <property type="entry name" value="FlgT_C_sf"/>
</dbReference>
<evidence type="ECO:0000313" key="3">
    <source>
        <dbReference type="Proteomes" id="UP001247805"/>
    </source>
</evidence>
<organism evidence="2 3">
    <name type="scientific">Paraglaciecola aquimarina</name>
    <dbReference type="NCBI Taxonomy" id="1235557"/>
    <lineage>
        <taxon>Bacteria</taxon>
        <taxon>Pseudomonadati</taxon>
        <taxon>Pseudomonadota</taxon>
        <taxon>Gammaproteobacteria</taxon>
        <taxon>Alteromonadales</taxon>
        <taxon>Alteromonadaceae</taxon>
        <taxon>Paraglaciecola</taxon>
    </lineage>
</organism>
<dbReference type="Gene3D" id="2.40.10.410">
    <property type="entry name" value="FlgT, C-terminal domain"/>
    <property type="match status" value="1"/>
</dbReference>
<keyword evidence="3" id="KW-1185">Reference proteome</keyword>